<comment type="caution">
    <text evidence="2">The sequence shown here is derived from an EMBL/GenBank/DDBJ whole genome shotgun (WGS) entry which is preliminary data.</text>
</comment>
<dbReference type="EMBL" id="AWWV01008575">
    <property type="protein sequence ID" value="OMO89848.1"/>
    <property type="molecule type" value="Genomic_DNA"/>
</dbReference>
<accession>A0A1R3J4T7</accession>
<proteinExistence type="predicted"/>
<evidence type="ECO:0000313" key="3">
    <source>
        <dbReference type="Proteomes" id="UP000188268"/>
    </source>
</evidence>
<protein>
    <submittedName>
        <fullName evidence="2">Uncharacterized protein</fullName>
    </submittedName>
</protein>
<gene>
    <name evidence="2" type="ORF">CCACVL1_07591</name>
</gene>
<keyword evidence="3" id="KW-1185">Reference proteome</keyword>
<organism evidence="2 3">
    <name type="scientific">Corchorus capsularis</name>
    <name type="common">Jute</name>
    <dbReference type="NCBI Taxonomy" id="210143"/>
    <lineage>
        <taxon>Eukaryota</taxon>
        <taxon>Viridiplantae</taxon>
        <taxon>Streptophyta</taxon>
        <taxon>Embryophyta</taxon>
        <taxon>Tracheophyta</taxon>
        <taxon>Spermatophyta</taxon>
        <taxon>Magnoliopsida</taxon>
        <taxon>eudicotyledons</taxon>
        <taxon>Gunneridae</taxon>
        <taxon>Pentapetalae</taxon>
        <taxon>rosids</taxon>
        <taxon>malvids</taxon>
        <taxon>Malvales</taxon>
        <taxon>Malvaceae</taxon>
        <taxon>Grewioideae</taxon>
        <taxon>Apeibeae</taxon>
        <taxon>Corchorus</taxon>
    </lineage>
</organism>
<sequence length="97" mass="11297">MARQMKVLVAIILAVSLFLDFPAAVFGDDLERSKSNPRVPKPLPEEFIRQNGLDLDKVRRREDQLQRLYGYLNSLEDYRPLKQKLDDDEEVLPSQKP</sequence>
<keyword evidence="1" id="KW-0732">Signal</keyword>
<name>A0A1R3J4T7_COCAP</name>
<evidence type="ECO:0000313" key="2">
    <source>
        <dbReference type="EMBL" id="OMO89848.1"/>
    </source>
</evidence>
<dbReference type="Gramene" id="OMO89848">
    <property type="protein sequence ID" value="OMO89848"/>
    <property type="gene ID" value="CCACVL1_07591"/>
</dbReference>
<evidence type="ECO:0000256" key="1">
    <source>
        <dbReference type="SAM" id="SignalP"/>
    </source>
</evidence>
<reference evidence="2 3" key="1">
    <citation type="submission" date="2013-09" db="EMBL/GenBank/DDBJ databases">
        <title>Corchorus capsularis genome sequencing.</title>
        <authorList>
            <person name="Alam M."/>
            <person name="Haque M.S."/>
            <person name="Islam M.S."/>
            <person name="Emdad E.M."/>
            <person name="Islam M.M."/>
            <person name="Ahmed B."/>
            <person name="Halim A."/>
            <person name="Hossen Q.M.M."/>
            <person name="Hossain M.Z."/>
            <person name="Ahmed R."/>
            <person name="Khan M.M."/>
            <person name="Islam R."/>
            <person name="Rashid M.M."/>
            <person name="Khan S.A."/>
            <person name="Rahman M.S."/>
            <person name="Alam M."/>
        </authorList>
    </citation>
    <scope>NUCLEOTIDE SEQUENCE [LARGE SCALE GENOMIC DNA]</scope>
    <source>
        <strain evidence="3">cv. CVL-1</strain>
        <tissue evidence="2">Whole seedling</tissue>
    </source>
</reference>
<dbReference type="AlphaFoldDB" id="A0A1R3J4T7"/>
<feature type="signal peptide" evidence="1">
    <location>
        <begin position="1"/>
        <end position="27"/>
    </location>
</feature>
<feature type="chain" id="PRO_5012706645" evidence="1">
    <location>
        <begin position="28"/>
        <end position="97"/>
    </location>
</feature>
<dbReference type="Proteomes" id="UP000188268">
    <property type="component" value="Unassembled WGS sequence"/>
</dbReference>